<feature type="compositionally biased region" description="Polar residues" evidence="1">
    <location>
        <begin position="177"/>
        <end position="186"/>
    </location>
</feature>
<evidence type="ECO:0000256" key="1">
    <source>
        <dbReference type="SAM" id="MobiDB-lite"/>
    </source>
</evidence>
<evidence type="ECO:0000313" key="2">
    <source>
        <dbReference type="EMBL" id="RYR77531.1"/>
    </source>
</evidence>
<feature type="compositionally biased region" description="Basic and acidic residues" evidence="1">
    <location>
        <begin position="166"/>
        <end position="176"/>
    </location>
</feature>
<feature type="region of interest" description="Disordered" evidence="1">
    <location>
        <begin position="53"/>
        <end position="72"/>
    </location>
</feature>
<accession>A0A445EQ72</accession>
<dbReference type="Proteomes" id="UP000289738">
    <property type="component" value="Chromosome A01"/>
</dbReference>
<keyword evidence="3" id="KW-1185">Reference proteome</keyword>
<dbReference type="AlphaFoldDB" id="A0A445EQ72"/>
<dbReference type="EMBL" id="SDMP01000001">
    <property type="protein sequence ID" value="RYR77531.1"/>
    <property type="molecule type" value="Genomic_DNA"/>
</dbReference>
<gene>
    <name evidence="2" type="ORF">Ahy_A01g002032</name>
</gene>
<evidence type="ECO:0000313" key="3">
    <source>
        <dbReference type="Proteomes" id="UP000289738"/>
    </source>
</evidence>
<protein>
    <submittedName>
        <fullName evidence="2">Uncharacterized protein</fullName>
    </submittedName>
</protein>
<feature type="region of interest" description="Disordered" evidence="1">
    <location>
        <begin position="165"/>
        <end position="186"/>
    </location>
</feature>
<sequence>MQTSKVICICLIVGLFEGDFRKYLTSKNVKSMEKIHQIALEYIRDEDVTKVVSTKQKNSAPSPNKATSSAQATPKPLVPWVSKFSTYTLLVASLAEVYQQVSHKGILPKARQIRPRVSLTKSQYCDYHRSYGHRMEDRIDLKNDLEQTIQDGKFLEIVQYARLPRHHNDNEDRETMNPRNTKPSENQDVTGQIVLNVVVEKMV</sequence>
<name>A0A445EQ72_ARAHY</name>
<organism evidence="2 3">
    <name type="scientific">Arachis hypogaea</name>
    <name type="common">Peanut</name>
    <dbReference type="NCBI Taxonomy" id="3818"/>
    <lineage>
        <taxon>Eukaryota</taxon>
        <taxon>Viridiplantae</taxon>
        <taxon>Streptophyta</taxon>
        <taxon>Embryophyta</taxon>
        <taxon>Tracheophyta</taxon>
        <taxon>Spermatophyta</taxon>
        <taxon>Magnoliopsida</taxon>
        <taxon>eudicotyledons</taxon>
        <taxon>Gunneridae</taxon>
        <taxon>Pentapetalae</taxon>
        <taxon>rosids</taxon>
        <taxon>fabids</taxon>
        <taxon>Fabales</taxon>
        <taxon>Fabaceae</taxon>
        <taxon>Papilionoideae</taxon>
        <taxon>50 kb inversion clade</taxon>
        <taxon>dalbergioids sensu lato</taxon>
        <taxon>Dalbergieae</taxon>
        <taxon>Pterocarpus clade</taxon>
        <taxon>Arachis</taxon>
    </lineage>
</organism>
<reference evidence="2 3" key="1">
    <citation type="submission" date="2019-01" db="EMBL/GenBank/DDBJ databases">
        <title>Sequencing of cultivated peanut Arachis hypogaea provides insights into genome evolution and oil improvement.</title>
        <authorList>
            <person name="Chen X."/>
        </authorList>
    </citation>
    <scope>NUCLEOTIDE SEQUENCE [LARGE SCALE GENOMIC DNA]</scope>
    <source>
        <strain evidence="3">cv. Fuhuasheng</strain>
        <tissue evidence="2">Leaves</tissue>
    </source>
</reference>
<comment type="caution">
    <text evidence="2">The sequence shown here is derived from an EMBL/GenBank/DDBJ whole genome shotgun (WGS) entry which is preliminary data.</text>
</comment>
<proteinExistence type="predicted"/>